<protein>
    <recommendedName>
        <fullName evidence="3">F5/8 type C domain-containing protein</fullName>
    </recommendedName>
</protein>
<dbReference type="EMBL" id="QRZA01000040">
    <property type="protein sequence ID" value="RGV31080.1"/>
    <property type="molecule type" value="Genomic_DNA"/>
</dbReference>
<proteinExistence type="predicted"/>
<organism evidence="1 2">
    <name type="scientific">Butyricimonas virosa</name>
    <dbReference type="NCBI Taxonomy" id="544645"/>
    <lineage>
        <taxon>Bacteria</taxon>
        <taxon>Pseudomonadati</taxon>
        <taxon>Bacteroidota</taxon>
        <taxon>Bacteroidia</taxon>
        <taxon>Bacteroidales</taxon>
        <taxon>Odoribacteraceae</taxon>
        <taxon>Butyricimonas</taxon>
    </lineage>
</organism>
<dbReference type="InterPro" id="IPR008979">
    <property type="entry name" value="Galactose-bd-like_sf"/>
</dbReference>
<dbReference type="SUPFAM" id="SSF49785">
    <property type="entry name" value="Galactose-binding domain-like"/>
    <property type="match status" value="1"/>
</dbReference>
<dbReference type="Gene3D" id="2.60.120.260">
    <property type="entry name" value="Galactose-binding domain-like"/>
    <property type="match status" value="1"/>
</dbReference>
<name>A0A412WUX6_9BACT</name>
<dbReference type="GeneID" id="86891541"/>
<evidence type="ECO:0000313" key="2">
    <source>
        <dbReference type="Proteomes" id="UP000283589"/>
    </source>
</evidence>
<dbReference type="AlphaFoldDB" id="A0A412WUX6"/>
<comment type="caution">
    <text evidence="1">The sequence shown here is derived from an EMBL/GenBank/DDBJ whole genome shotgun (WGS) entry which is preliminary data.</text>
</comment>
<dbReference type="Pfam" id="PF16389">
    <property type="entry name" value="DUF4998"/>
    <property type="match status" value="1"/>
</dbReference>
<sequence>MMKKLYYIIGLLTALFVVSCSESLEETYDEFAGDGMIRYLGKCADVEVNPGWERLQVVWKHNIDAGVKKVKITWKSDKGSGEMFANPCDPDSEDLMDTVYIDNLGDAMYTVRVNNVDANGRESLVEEKYGRPYSYDHEDLRSFSRGVTAFSRMGDKLAVVLDQDNENVKEMMLCFKDRAGVEHTWDMKAHTHDSLSYEQWGSAVELGRDYFFLLPDEVGVDIDFNQPIIVQRKGKLLGCVDEIDFKDETLNLNERLWSTAFSQLMLGVYGQDWENRVNEVETLEMDFDMTSMQDLMYFPNLKKVVLGKNRYMDSQYVKSNHSTTDEYVGLVMLQFLKDTRPDFTVERYNEHYFYQKDAVGTSFFDAYKKAGKLTDLAFEEKGNSNMLDKPVYTPLDTLGWEVTCSDTVYNGYKDNGAAMLLFDGLRHVVVDYGYGYTEEYDVEVYFEPAETVGASVVSVTYDMKTPQIVDGFKVGQPTRNQKGDTDYLLSNLKIEFSTDGYTWTNANYTDGSASIGNTPGEETYLLVPEEMRTPVRYIRLKMSNRPIGTISSLTKYCLRLGKFIPCTVE</sequence>
<evidence type="ECO:0008006" key="3">
    <source>
        <dbReference type="Google" id="ProtNLM"/>
    </source>
</evidence>
<dbReference type="RefSeq" id="WP_087421543.1">
    <property type="nucleotide sequence ID" value="NZ_CALBWO010000011.1"/>
</dbReference>
<reference evidence="1 2" key="1">
    <citation type="submission" date="2018-08" db="EMBL/GenBank/DDBJ databases">
        <title>A genome reference for cultivated species of the human gut microbiota.</title>
        <authorList>
            <person name="Zou Y."/>
            <person name="Xue W."/>
            <person name="Luo G."/>
        </authorList>
    </citation>
    <scope>NUCLEOTIDE SEQUENCE [LARGE SCALE GENOMIC DNA]</scope>
    <source>
        <strain evidence="1 2">AF14-49</strain>
    </source>
</reference>
<gene>
    <name evidence="1" type="ORF">DWW18_18820</name>
</gene>
<dbReference type="PROSITE" id="PS51257">
    <property type="entry name" value="PROKAR_LIPOPROTEIN"/>
    <property type="match status" value="1"/>
</dbReference>
<dbReference type="Proteomes" id="UP000283589">
    <property type="component" value="Unassembled WGS sequence"/>
</dbReference>
<accession>A0A412WUX6</accession>
<evidence type="ECO:0000313" key="1">
    <source>
        <dbReference type="EMBL" id="RGV31080.1"/>
    </source>
</evidence>